<gene>
    <name evidence="4 7" type="primary">truA</name>
    <name evidence="7" type="ORF">R0135_03875</name>
</gene>
<comment type="function">
    <text evidence="4">Formation of pseudouridine at positions 38, 39 and 40 in the anticodon stem and loop of transfer RNAs.</text>
</comment>
<dbReference type="InterPro" id="IPR020095">
    <property type="entry name" value="PsdUridine_synth_TruA_C"/>
</dbReference>
<comment type="similarity">
    <text evidence="1 4 5">Belongs to the tRNA pseudouridine synthase TruA family.</text>
</comment>
<dbReference type="CDD" id="cd02570">
    <property type="entry name" value="PseudoU_synth_EcTruA"/>
    <property type="match status" value="1"/>
</dbReference>
<evidence type="ECO:0000256" key="2">
    <source>
        <dbReference type="ARBA" id="ARBA00022694"/>
    </source>
</evidence>
<evidence type="ECO:0000256" key="5">
    <source>
        <dbReference type="RuleBase" id="RU003792"/>
    </source>
</evidence>
<dbReference type="Gene3D" id="3.30.70.660">
    <property type="entry name" value="Pseudouridine synthase I, catalytic domain, C-terminal subdomain"/>
    <property type="match status" value="1"/>
</dbReference>
<name>A0ABZ0I752_9GAMM</name>
<feature type="binding site" evidence="4">
    <location>
        <position position="129"/>
    </location>
    <ligand>
        <name>substrate</name>
    </ligand>
</feature>
<dbReference type="PANTHER" id="PTHR11142">
    <property type="entry name" value="PSEUDOURIDYLATE SYNTHASE"/>
    <property type="match status" value="1"/>
</dbReference>
<dbReference type="InterPro" id="IPR001406">
    <property type="entry name" value="PsdUridine_synth_TruA"/>
</dbReference>
<dbReference type="EMBL" id="CP136864">
    <property type="protein sequence ID" value="WOJ94305.1"/>
    <property type="molecule type" value="Genomic_DNA"/>
</dbReference>
<evidence type="ECO:0000256" key="3">
    <source>
        <dbReference type="ARBA" id="ARBA00023235"/>
    </source>
</evidence>
<evidence type="ECO:0000259" key="6">
    <source>
        <dbReference type="Pfam" id="PF01416"/>
    </source>
</evidence>
<comment type="subunit">
    <text evidence="4">Homodimer.</text>
</comment>
<feature type="domain" description="Pseudouridine synthase I TruA alpha/beta" evidence="6">
    <location>
        <begin position="24"/>
        <end position="102"/>
    </location>
</feature>
<dbReference type="PANTHER" id="PTHR11142:SF0">
    <property type="entry name" value="TRNA PSEUDOURIDINE SYNTHASE-LIKE 1"/>
    <property type="match status" value="1"/>
</dbReference>
<feature type="active site" description="Nucleophile" evidence="4">
    <location>
        <position position="71"/>
    </location>
</feature>
<dbReference type="InterPro" id="IPR020097">
    <property type="entry name" value="PsdUridine_synth_TruA_a/b_dom"/>
</dbReference>
<keyword evidence="3 4" id="KW-0413">Isomerase</keyword>
<dbReference type="Proteomes" id="UP001626537">
    <property type="component" value="Chromosome"/>
</dbReference>
<keyword evidence="8" id="KW-1185">Reference proteome</keyword>
<evidence type="ECO:0000256" key="4">
    <source>
        <dbReference type="HAMAP-Rule" id="MF_00171"/>
    </source>
</evidence>
<accession>A0ABZ0I752</accession>
<comment type="catalytic activity">
    <reaction evidence="4 5">
        <text>uridine(38/39/40) in tRNA = pseudouridine(38/39/40) in tRNA</text>
        <dbReference type="Rhea" id="RHEA:22376"/>
        <dbReference type="Rhea" id="RHEA-COMP:10085"/>
        <dbReference type="Rhea" id="RHEA-COMP:10087"/>
        <dbReference type="ChEBI" id="CHEBI:65314"/>
        <dbReference type="ChEBI" id="CHEBI:65315"/>
        <dbReference type="EC" id="5.4.99.12"/>
    </reaction>
</comment>
<evidence type="ECO:0000313" key="7">
    <source>
        <dbReference type="EMBL" id="WOJ94305.1"/>
    </source>
</evidence>
<feature type="domain" description="Pseudouridine synthase I TruA alpha/beta" evidence="6">
    <location>
        <begin position="164"/>
        <end position="264"/>
    </location>
</feature>
<reference evidence="7 8" key="1">
    <citation type="submission" date="2023-10" db="EMBL/GenBank/DDBJ databases">
        <title>Two novel species belonging to the OM43/NOR5 clade.</title>
        <authorList>
            <person name="Park M."/>
        </authorList>
    </citation>
    <scope>NUCLEOTIDE SEQUENCE [LARGE SCALE GENOMIC DNA]</scope>
    <source>
        <strain evidence="7 8">IMCC43200</strain>
    </source>
</reference>
<dbReference type="GO" id="GO:0160147">
    <property type="term" value="F:tRNA pseudouridine(38-40) synthase activity"/>
    <property type="evidence" value="ECO:0007669"/>
    <property type="project" value="UniProtKB-EC"/>
</dbReference>
<protein>
    <recommendedName>
        <fullName evidence="4">tRNA pseudouridine synthase A</fullName>
        <ecNumber evidence="4">5.4.99.12</ecNumber>
    </recommendedName>
    <alternativeName>
        <fullName evidence="4">tRNA pseudouridine(38-40) synthase</fullName>
    </alternativeName>
    <alternativeName>
        <fullName evidence="4">tRNA pseudouridylate synthase I</fullName>
    </alternativeName>
    <alternativeName>
        <fullName evidence="4">tRNA-uridine isomerase I</fullName>
    </alternativeName>
</protein>
<dbReference type="Pfam" id="PF01416">
    <property type="entry name" value="PseudoU_synth_1"/>
    <property type="match status" value="2"/>
</dbReference>
<dbReference type="NCBIfam" id="TIGR00071">
    <property type="entry name" value="hisT_truA"/>
    <property type="match status" value="1"/>
</dbReference>
<dbReference type="HAMAP" id="MF_00171">
    <property type="entry name" value="TruA"/>
    <property type="match status" value="1"/>
</dbReference>
<proteinExistence type="inferred from homology"/>
<dbReference type="InterPro" id="IPR020103">
    <property type="entry name" value="PsdUridine_synth_cat_dom_sf"/>
</dbReference>
<keyword evidence="2 4" id="KW-0819">tRNA processing</keyword>
<dbReference type="SUPFAM" id="SSF55120">
    <property type="entry name" value="Pseudouridine synthase"/>
    <property type="match status" value="1"/>
</dbReference>
<evidence type="ECO:0000313" key="8">
    <source>
        <dbReference type="Proteomes" id="UP001626537"/>
    </source>
</evidence>
<dbReference type="Gene3D" id="3.30.70.580">
    <property type="entry name" value="Pseudouridine synthase I, catalytic domain, N-terminal subdomain"/>
    <property type="match status" value="1"/>
</dbReference>
<evidence type="ECO:0000256" key="1">
    <source>
        <dbReference type="ARBA" id="ARBA00009375"/>
    </source>
</evidence>
<sequence length="284" mass="31668">MPEFLSRPFSTETLSPGQRIALRVEYDGSRYSGWQAQAQLPKVRTVQTEVETALSKIADCPVRVFCAGRTDTGVHATAQWLHFDAPCARSLKAWIVGANAQLPMDVRLADGLSVNEDFHARHSAVARQYDYLIANSRTPSALLANRIVWVRQPIDEVLMHRSLQDLLGECDFSAFRAASCQSTTPMRFMESAQVFRRGEFVQIRVVANAFLHHMVRNIVGSCLQVGLGEQPQSWLKDLLAQRDRTRAAATAPPHGLYLTGVRYPDSLQVRSATDLPFFPSAAQE</sequence>
<comment type="caution">
    <text evidence="4">Lacks conserved residue(s) required for the propagation of feature annotation.</text>
</comment>
<dbReference type="PIRSF" id="PIRSF001430">
    <property type="entry name" value="tRNA_psdUrid_synth"/>
    <property type="match status" value="1"/>
</dbReference>
<dbReference type="EC" id="5.4.99.12" evidence="4"/>
<organism evidence="7 8">
    <name type="scientific">Congregibacter variabilis</name>
    <dbReference type="NCBI Taxonomy" id="3081200"/>
    <lineage>
        <taxon>Bacteria</taxon>
        <taxon>Pseudomonadati</taxon>
        <taxon>Pseudomonadota</taxon>
        <taxon>Gammaproteobacteria</taxon>
        <taxon>Cellvibrionales</taxon>
        <taxon>Halieaceae</taxon>
        <taxon>Congregibacter</taxon>
    </lineage>
</organism>
<dbReference type="RefSeq" id="WP_407348941.1">
    <property type="nucleotide sequence ID" value="NZ_CP136864.1"/>
</dbReference>
<dbReference type="InterPro" id="IPR020094">
    <property type="entry name" value="TruA/RsuA/RluB/E/F_N"/>
</dbReference>